<dbReference type="GO" id="GO:0009055">
    <property type="term" value="F:electron transfer activity"/>
    <property type="evidence" value="ECO:0007669"/>
    <property type="project" value="InterPro"/>
</dbReference>
<dbReference type="Proteomes" id="UP000291562">
    <property type="component" value="Chromosome"/>
</dbReference>
<keyword evidence="3 4" id="KW-0408">Iron</keyword>
<dbReference type="PROSITE" id="PS51007">
    <property type="entry name" value="CYTC"/>
    <property type="match status" value="1"/>
</dbReference>
<dbReference type="KEGG" id="xbc:ELE36_10375"/>
<evidence type="ECO:0000259" key="6">
    <source>
        <dbReference type="PROSITE" id="PS51007"/>
    </source>
</evidence>
<organism evidence="7 8">
    <name type="scientific">Pseudolysobacter antarcticus</name>
    <dbReference type="NCBI Taxonomy" id="2511995"/>
    <lineage>
        <taxon>Bacteria</taxon>
        <taxon>Pseudomonadati</taxon>
        <taxon>Pseudomonadota</taxon>
        <taxon>Gammaproteobacteria</taxon>
        <taxon>Lysobacterales</taxon>
        <taxon>Rhodanobacteraceae</taxon>
        <taxon>Pseudolysobacter</taxon>
    </lineage>
</organism>
<dbReference type="GO" id="GO:0046872">
    <property type="term" value="F:metal ion binding"/>
    <property type="evidence" value="ECO:0007669"/>
    <property type="project" value="UniProtKB-KW"/>
</dbReference>
<keyword evidence="1 4" id="KW-0349">Heme</keyword>
<feature type="region of interest" description="Disordered" evidence="5">
    <location>
        <begin position="165"/>
        <end position="194"/>
    </location>
</feature>
<gene>
    <name evidence="7" type="ORF">ELE36_10375</name>
</gene>
<sequence length="194" mass="20922">MTFLKALLLVLLLGVLGATAFVYFGLFDIAADHPHSALVFDLMETTRVRAIAAHATAVTVPPLDDPSLLPMGAEHYAAMCTECHLAPGMEDSEIRAGLYPQPPKLSDYPHPDAAQLFWVIKHGLKMSGMPAWGPTHDDTMIWAMVVFVQKLPTLTPSQYQALVGPSNVGAPAHHGSENHADTETTPTATHTDHP</sequence>
<evidence type="ECO:0000313" key="8">
    <source>
        <dbReference type="Proteomes" id="UP000291562"/>
    </source>
</evidence>
<dbReference type="Gene3D" id="1.10.760.10">
    <property type="entry name" value="Cytochrome c-like domain"/>
    <property type="match status" value="1"/>
</dbReference>
<dbReference type="EMBL" id="CP035704">
    <property type="protein sequence ID" value="QBB70734.1"/>
    <property type="molecule type" value="Genomic_DNA"/>
</dbReference>
<dbReference type="Pfam" id="PF13442">
    <property type="entry name" value="Cytochrome_CBB3"/>
    <property type="match status" value="1"/>
</dbReference>
<dbReference type="InterPro" id="IPR009056">
    <property type="entry name" value="Cyt_c-like_dom"/>
</dbReference>
<dbReference type="SUPFAM" id="SSF46626">
    <property type="entry name" value="Cytochrome c"/>
    <property type="match status" value="1"/>
</dbReference>
<keyword evidence="2 4" id="KW-0479">Metal-binding</keyword>
<evidence type="ECO:0000256" key="5">
    <source>
        <dbReference type="SAM" id="MobiDB-lite"/>
    </source>
</evidence>
<dbReference type="AlphaFoldDB" id="A0A411HK06"/>
<evidence type="ECO:0000256" key="3">
    <source>
        <dbReference type="ARBA" id="ARBA00023004"/>
    </source>
</evidence>
<feature type="domain" description="Cytochrome c" evidence="6">
    <location>
        <begin position="67"/>
        <end position="152"/>
    </location>
</feature>
<dbReference type="GO" id="GO:0020037">
    <property type="term" value="F:heme binding"/>
    <property type="evidence" value="ECO:0007669"/>
    <property type="project" value="InterPro"/>
</dbReference>
<proteinExistence type="predicted"/>
<name>A0A411HK06_9GAMM</name>
<feature type="compositionally biased region" description="Low complexity" evidence="5">
    <location>
        <begin position="183"/>
        <end position="194"/>
    </location>
</feature>
<evidence type="ECO:0000313" key="7">
    <source>
        <dbReference type="EMBL" id="QBB70734.1"/>
    </source>
</evidence>
<dbReference type="OrthoDB" id="9765171at2"/>
<evidence type="ECO:0000256" key="4">
    <source>
        <dbReference type="PROSITE-ProRule" id="PRU00433"/>
    </source>
</evidence>
<accession>A0A411HK06</accession>
<evidence type="ECO:0000256" key="1">
    <source>
        <dbReference type="ARBA" id="ARBA00022617"/>
    </source>
</evidence>
<protein>
    <submittedName>
        <fullName evidence="7">Cytochrome c</fullName>
    </submittedName>
</protein>
<evidence type="ECO:0000256" key="2">
    <source>
        <dbReference type="ARBA" id="ARBA00022723"/>
    </source>
</evidence>
<reference evidence="7 8" key="1">
    <citation type="submission" date="2019-01" db="EMBL/GenBank/DDBJ databases">
        <title>Pseudolysobacter antarctica gen. nov., sp. nov., isolated from Fildes Peninsula, Antarctica.</title>
        <authorList>
            <person name="Wei Z."/>
            <person name="Peng F."/>
        </authorList>
    </citation>
    <scope>NUCLEOTIDE SEQUENCE [LARGE SCALE GENOMIC DNA]</scope>
    <source>
        <strain evidence="7 8">AQ6-296</strain>
    </source>
</reference>
<dbReference type="InterPro" id="IPR036909">
    <property type="entry name" value="Cyt_c-like_dom_sf"/>
</dbReference>
<keyword evidence="8" id="KW-1185">Reference proteome</keyword>
<dbReference type="RefSeq" id="WP_129833056.1">
    <property type="nucleotide sequence ID" value="NZ_CP035704.1"/>
</dbReference>